<organism evidence="5 6">
    <name type="scientific">Mesorhizobium helmanticense</name>
    <dbReference type="NCBI Taxonomy" id="1776423"/>
    <lineage>
        <taxon>Bacteria</taxon>
        <taxon>Pseudomonadati</taxon>
        <taxon>Pseudomonadota</taxon>
        <taxon>Alphaproteobacteria</taxon>
        <taxon>Hyphomicrobiales</taxon>
        <taxon>Phyllobacteriaceae</taxon>
        <taxon>Mesorhizobium</taxon>
    </lineage>
</organism>
<keyword evidence="1" id="KW-0813">Transport</keyword>
<name>A0A2T4IN39_9HYPH</name>
<dbReference type="SUPFAM" id="SSF46458">
    <property type="entry name" value="Globin-like"/>
    <property type="match status" value="1"/>
</dbReference>
<protein>
    <submittedName>
        <fullName evidence="5">Globin</fullName>
    </submittedName>
</protein>
<comment type="caution">
    <text evidence="5">The sequence shown here is derived from an EMBL/GenBank/DDBJ whole genome shotgun (WGS) entry which is preliminary data.</text>
</comment>
<dbReference type="Pfam" id="PF01152">
    <property type="entry name" value="Bac_globin"/>
    <property type="match status" value="1"/>
</dbReference>
<proteinExistence type="predicted"/>
<dbReference type="EMBL" id="PZJX01000053">
    <property type="protein sequence ID" value="PTE07057.1"/>
    <property type="molecule type" value="Genomic_DNA"/>
</dbReference>
<keyword evidence="3" id="KW-0479">Metal-binding</keyword>
<keyword evidence="4" id="KW-0408">Iron</keyword>
<accession>A0A2T4IN39</accession>
<dbReference type="InterPro" id="IPR001486">
    <property type="entry name" value="Hemoglobin_trunc"/>
</dbReference>
<dbReference type="AlphaFoldDB" id="A0A2T4IN39"/>
<dbReference type="GO" id="GO:0046872">
    <property type="term" value="F:metal ion binding"/>
    <property type="evidence" value="ECO:0007669"/>
    <property type="project" value="UniProtKB-KW"/>
</dbReference>
<dbReference type="OrthoDB" id="9790913at2"/>
<dbReference type="InterPro" id="IPR012292">
    <property type="entry name" value="Globin/Proto"/>
</dbReference>
<dbReference type="Proteomes" id="UP000240259">
    <property type="component" value="Unassembled WGS sequence"/>
</dbReference>
<dbReference type="GO" id="GO:0019825">
    <property type="term" value="F:oxygen binding"/>
    <property type="evidence" value="ECO:0007669"/>
    <property type="project" value="InterPro"/>
</dbReference>
<evidence type="ECO:0000256" key="1">
    <source>
        <dbReference type="ARBA" id="ARBA00022448"/>
    </source>
</evidence>
<evidence type="ECO:0000256" key="2">
    <source>
        <dbReference type="ARBA" id="ARBA00022617"/>
    </source>
</evidence>
<evidence type="ECO:0000256" key="4">
    <source>
        <dbReference type="ARBA" id="ARBA00023004"/>
    </source>
</evidence>
<evidence type="ECO:0000313" key="6">
    <source>
        <dbReference type="Proteomes" id="UP000240259"/>
    </source>
</evidence>
<gene>
    <name evidence="5" type="ORF">C9427_28435</name>
</gene>
<evidence type="ECO:0000313" key="5">
    <source>
        <dbReference type="EMBL" id="PTE07057.1"/>
    </source>
</evidence>
<dbReference type="InterPro" id="IPR009050">
    <property type="entry name" value="Globin-like_sf"/>
</dbReference>
<evidence type="ECO:0000256" key="3">
    <source>
        <dbReference type="ARBA" id="ARBA00022723"/>
    </source>
</evidence>
<dbReference type="Gene3D" id="1.10.490.10">
    <property type="entry name" value="Globins"/>
    <property type="match status" value="1"/>
</dbReference>
<keyword evidence="6" id="KW-1185">Reference proteome</keyword>
<sequence>MQSTDASDSIFIRIGGSPAIRVLVDEFYDLIEADPAYSGVMALHGSGTADVRASLAGWLSAWLGGPKDWFEQPHPCLMGLHLSLPITADLSAQWLQAMRRALERGAIEPWLAAQIHQHLAKIADAMATRR</sequence>
<reference evidence="5 6" key="1">
    <citation type="submission" date="2018-03" db="EMBL/GenBank/DDBJ databases">
        <title>Genome sequence of the symbiotic type strain Mesorhizobium helmanticense CSLC115NT isolated from Lotus corniculatus nodules.</title>
        <authorList>
            <person name="Sannazzaro A.I."/>
            <person name="Torres Tejerizo G.A."/>
            <person name="Dip D."/>
            <person name="Caballero M."/>
            <person name="Pistorio M."/>
            <person name="Estrella M.J."/>
        </authorList>
    </citation>
    <scope>NUCLEOTIDE SEQUENCE [LARGE SCALE GENOMIC DNA]</scope>
    <source>
        <strain evidence="5 6">CSLC115N</strain>
    </source>
</reference>
<keyword evidence="2" id="KW-0349">Heme</keyword>
<dbReference type="GO" id="GO:0020037">
    <property type="term" value="F:heme binding"/>
    <property type="evidence" value="ECO:0007669"/>
    <property type="project" value="InterPro"/>
</dbReference>